<gene>
    <name evidence="1" type="ORF">Pfra01_000531500</name>
</gene>
<evidence type="ECO:0000313" key="1">
    <source>
        <dbReference type="EMBL" id="GMF27144.1"/>
    </source>
</evidence>
<dbReference type="Proteomes" id="UP001165121">
    <property type="component" value="Unassembled WGS sequence"/>
</dbReference>
<organism evidence="1 2">
    <name type="scientific">Phytophthora fragariaefolia</name>
    <dbReference type="NCBI Taxonomy" id="1490495"/>
    <lineage>
        <taxon>Eukaryota</taxon>
        <taxon>Sar</taxon>
        <taxon>Stramenopiles</taxon>
        <taxon>Oomycota</taxon>
        <taxon>Peronosporomycetes</taxon>
        <taxon>Peronosporales</taxon>
        <taxon>Peronosporaceae</taxon>
        <taxon>Phytophthora</taxon>
    </lineage>
</organism>
<comment type="caution">
    <text evidence="1">The sequence shown here is derived from an EMBL/GenBank/DDBJ whole genome shotgun (WGS) entry which is preliminary data.</text>
</comment>
<proteinExistence type="predicted"/>
<evidence type="ECO:0000313" key="2">
    <source>
        <dbReference type="Proteomes" id="UP001165121"/>
    </source>
</evidence>
<name>A0A9W6X299_9STRA</name>
<sequence>MTKTVSSLQTFHFAVGDVFLAHSHQASASEFSRFVVMWCSATPILWSLCIRVPITGDVAKSDPCFKFRAVACFKLRAVTVLDGYLPGVSDSERKCV</sequence>
<dbReference type="AlphaFoldDB" id="A0A9W6X299"/>
<dbReference type="EMBL" id="BSXT01000428">
    <property type="protein sequence ID" value="GMF27144.1"/>
    <property type="molecule type" value="Genomic_DNA"/>
</dbReference>
<accession>A0A9W6X299</accession>
<keyword evidence="2" id="KW-1185">Reference proteome</keyword>
<reference evidence="1" key="1">
    <citation type="submission" date="2023-04" db="EMBL/GenBank/DDBJ databases">
        <title>Phytophthora fragariaefolia NBRC 109709.</title>
        <authorList>
            <person name="Ichikawa N."/>
            <person name="Sato H."/>
            <person name="Tonouchi N."/>
        </authorList>
    </citation>
    <scope>NUCLEOTIDE SEQUENCE</scope>
    <source>
        <strain evidence="1">NBRC 109709</strain>
    </source>
</reference>
<protein>
    <submittedName>
        <fullName evidence="1">Unnamed protein product</fullName>
    </submittedName>
</protein>